<reference evidence="2 3" key="1">
    <citation type="submission" date="2020-04" db="EMBL/GenBank/DDBJ databases">
        <authorList>
            <person name="Wallbank WR R."/>
            <person name="Pardo Diaz C."/>
            <person name="Kozak K."/>
            <person name="Martin S."/>
            <person name="Jiggins C."/>
            <person name="Moest M."/>
            <person name="Warren A I."/>
            <person name="Byers J.R.P. K."/>
            <person name="Montejo-Kovacevich G."/>
            <person name="Yen C E."/>
        </authorList>
    </citation>
    <scope>NUCLEOTIDE SEQUENCE [LARGE SCALE GENOMIC DNA]</scope>
</reference>
<evidence type="ECO:0000256" key="1">
    <source>
        <dbReference type="SAM" id="Coils"/>
    </source>
</evidence>
<feature type="coiled-coil region" evidence="1">
    <location>
        <begin position="25"/>
        <end position="59"/>
    </location>
</feature>
<dbReference type="OrthoDB" id="1735038at2759"/>
<dbReference type="Proteomes" id="UP000494256">
    <property type="component" value="Unassembled WGS sequence"/>
</dbReference>
<keyword evidence="1" id="KW-0175">Coiled coil</keyword>
<evidence type="ECO:0000313" key="3">
    <source>
        <dbReference type="Proteomes" id="UP000494256"/>
    </source>
</evidence>
<dbReference type="AlphaFoldDB" id="A0A8S0Z6M4"/>
<comment type="caution">
    <text evidence="2">The sequence shown here is derived from an EMBL/GenBank/DDBJ whole genome shotgun (WGS) entry which is preliminary data.</text>
</comment>
<protein>
    <submittedName>
        <fullName evidence="2">Uncharacterized protein</fullName>
    </submittedName>
</protein>
<dbReference type="EMBL" id="CADEBD010000279">
    <property type="protein sequence ID" value="CAB3227511.1"/>
    <property type="molecule type" value="Genomic_DNA"/>
</dbReference>
<evidence type="ECO:0000313" key="2">
    <source>
        <dbReference type="EMBL" id="CAB3227511.1"/>
    </source>
</evidence>
<organism evidence="2 3">
    <name type="scientific">Arctia plantaginis</name>
    <name type="common">Wood tiger moth</name>
    <name type="synonym">Phalaena plantaginis</name>
    <dbReference type="NCBI Taxonomy" id="874455"/>
    <lineage>
        <taxon>Eukaryota</taxon>
        <taxon>Metazoa</taxon>
        <taxon>Ecdysozoa</taxon>
        <taxon>Arthropoda</taxon>
        <taxon>Hexapoda</taxon>
        <taxon>Insecta</taxon>
        <taxon>Pterygota</taxon>
        <taxon>Neoptera</taxon>
        <taxon>Endopterygota</taxon>
        <taxon>Lepidoptera</taxon>
        <taxon>Glossata</taxon>
        <taxon>Ditrysia</taxon>
        <taxon>Noctuoidea</taxon>
        <taxon>Erebidae</taxon>
        <taxon>Arctiinae</taxon>
        <taxon>Arctia</taxon>
    </lineage>
</organism>
<name>A0A8S0Z6M4_ARCPL</name>
<sequence>MSLNRQRLHLIDQVSMYSLELDNMSSQYIKDTRELQSEIDRLKEQLSNITYKYEISQKQSREQVLAIGRLVNSCKCNDSVYSIDSPRTAHAPSSLPPQPIKTFVPEFKDSHLQTNKLYKNDNIAMFSDEIGKGMGPLMLNTQLGHSFSNYCMPHSSFNDIMEKVLNSKSDHNVNTSLVIFVAKNLAKTIASIEQIDITHSDFANPLADISLDINKNLNDIPNNLHNNEIDISNNLNLLIRQ</sequence>
<proteinExistence type="predicted"/>
<accession>A0A8S0Z6M4</accession>
<gene>
    <name evidence="2" type="ORF">APLA_LOCUS3081</name>
</gene>